<keyword evidence="5" id="KW-0539">Nucleus</keyword>
<reference evidence="9" key="1">
    <citation type="submission" date="2016-04" db="EMBL/GenBank/DDBJ databases">
        <title>Cephalotus genome sequencing.</title>
        <authorList>
            <person name="Fukushima K."/>
            <person name="Hasebe M."/>
            <person name="Fang X."/>
        </authorList>
    </citation>
    <scope>NUCLEOTIDE SEQUENCE [LARGE SCALE GENOMIC DNA]</scope>
    <source>
        <strain evidence="9">cv. St1</strain>
    </source>
</reference>
<feature type="compositionally biased region" description="Basic and acidic residues" evidence="7">
    <location>
        <begin position="45"/>
        <end position="63"/>
    </location>
</feature>
<dbReference type="OrthoDB" id="1738616at2759"/>
<protein>
    <submittedName>
        <fullName evidence="8">Uncharacterized protein</fullName>
    </submittedName>
</protein>
<dbReference type="InParanoid" id="A0A1Q3AWP7"/>
<evidence type="ECO:0000256" key="6">
    <source>
        <dbReference type="ARBA" id="ARBA00024199"/>
    </source>
</evidence>
<proteinExistence type="inferred from homology"/>
<dbReference type="InterPro" id="IPR044670">
    <property type="entry name" value="SOFL"/>
</dbReference>
<evidence type="ECO:0000256" key="4">
    <source>
        <dbReference type="ARBA" id="ARBA00022864"/>
    </source>
</evidence>
<keyword evidence="4" id="KW-0932">Cytokinin signaling pathway</keyword>
<dbReference type="GO" id="GO:0005737">
    <property type="term" value="C:cytoplasm"/>
    <property type="evidence" value="ECO:0007669"/>
    <property type="project" value="UniProtKB-SubCell"/>
</dbReference>
<dbReference type="EMBL" id="BDDD01000135">
    <property type="protein sequence ID" value="GAV60074.1"/>
    <property type="molecule type" value="Genomic_DNA"/>
</dbReference>
<keyword evidence="2" id="KW-0963">Cytoplasm</keyword>
<comment type="similarity">
    <text evidence="6">Belongs to the SOFL plant protein family.</text>
</comment>
<keyword evidence="9" id="KW-1185">Reference proteome</keyword>
<feature type="compositionally biased region" description="Basic residues" evidence="7">
    <location>
        <begin position="76"/>
        <end position="92"/>
    </location>
</feature>
<feature type="compositionally biased region" description="Acidic residues" evidence="7">
    <location>
        <begin position="31"/>
        <end position="44"/>
    </location>
</feature>
<accession>A0A1Q3AWP7</accession>
<comment type="subcellular location">
    <subcellularLocation>
        <location evidence="1">Cytoplasm</location>
    </subcellularLocation>
</comment>
<dbReference type="PANTHER" id="PTHR33347:SF27">
    <property type="entry name" value="PROTEIN SOB FIVE-LIKE 3-RELATED"/>
    <property type="match status" value="1"/>
</dbReference>
<evidence type="ECO:0000256" key="3">
    <source>
        <dbReference type="ARBA" id="ARBA00022712"/>
    </source>
</evidence>
<dbReference type="Proteomes" id="UP000187406">
    <property type="component" value="Unassembled WGS sequence"/>
</dbReference>
<sequence length="134" mass="14489">MESSKHPVGTEESSSSESGWTMYINSPKQEDDPECSAAVDDDDNYENKESQKDDSEDHDKDSDDSMVSDASSGPSHHQRKPGNGKGKGKGARFVKDKGGNADMISSGTKPAGKREKKSANSKKIERRVVAESPK</sequence>
<evidence type="ECO:0000256" key="5">
    <source>
        <dbReference type="ARBA" id="ARBA00023242"/>
    </source>
</evidence>
<dbReference type="AlphaFoldDB" id="A0A1Q3AWP7"/>
<evidence type="ECO:0000313" key="9">
    <source>
        <dbReference type="Proteomes" id="UP000187406"/>
    </source>
</evidence>
<gene>
    <name evidence="8" type="ORF">CFOL_v3_03605</name>
</gene>
<name>A0A1Q3AWP7_CEPFO</name>
<evidence type="ECO:0000256" key="1">
    <source>
        <dbReference type="ARBA" id="ARBA00004496"/>
    </source>
</evidence>
<dbReference type="GO" id="GO:0009691">
    <property type="term" value="P:cytokinin biosynthetic process"/>
    <property type="evidence" value="ECO:0007669"/>
    <property type="project" value="UniProtKB-KW"/>
</dbReference>
<comment type="caution">
    <text evidence="8">The sequence shown here is derived from an EMBL/GenBank/DDBJ whole genome shotgun (WGS) entry which is preliminary data.</text>
</comment>
<dbReference type="PANTHER" id="PTHR33347">
    <property type="entry name" value="OSJNBA0091C07.3 PROTEIN"/>
    <property type="match status" value="1"/>
</dbReference>
<keyword evidence="3" id="KW-0203">Cytokinin biosynthesis</keyword>
<evidence type="ECO:0000256" key="2">
    <source>
        <dbReference type="ARBA" id="ARBA00022490"/>
    </source>
</evidence>
<feature type="compositionally biased region" description="Basic and acidic residues" evidence="7">
    <location>
        <begin position="122"/>
        <end position="134"/>
    </location>
</feature>
<evidence type="ECO:0000256" key="7">
    <source>
        <dbReference type="SAM" id="MobiDB-lite"/>
    </source>
</evidence>
<evidence type="ECO:0000313" key="8">
    <source>
        <dbReference type="EMBL" id="GAV60074.1"/>
    </source>
</evidence>
<dbReference type="GO" id="GO:0009736">
    <property type="term" value="P:cytokinin-activated signaling pathway"/>
    <property type="evidence" value="ECO:0007669"/>
    <property type="project" value="UniProtKB-KW"/>
</dbReference>
<feature type="region of interest" description="Disordered" evidence="7">
    <location>
        <begin position="1"/>
        <end position="134"/>
    </location>
</feature>
<organism evidence="8 9">
    <name type="scientific">Cephalotus follicularis</name>
    <name type="common">Albany pitcher plant</name>
    <dbReference type="NCBI Taxonomy" id="3775"/>
    <lineage>
        <taxon>Eukaryota</taxon>
        <taxon>Viridiplantae</taxon>
        <taxon>Streptophyta</taxon>
        <taxon>Embryophyta</taxon>
        <taxon>Tracheophyta</taxon>
        <taxon>Spermatophyta</taxon>
        <taxon>Magnoliopsida</taxon>
        <taxon>eudicotyledons</taxon>
        <taxon>Gunneridae</taxon>
        <taxon>Pentapetalae</taxon>
        <taxon>rosids</taxon>
        <taxon>fabids</taxon>
        <taxon>Oxalidales</taxon>
        <taxon>Cephalotaceae</taxon>
        <taxon>Cephalotus</taxon>
    </lineage>
</organism>